<dbReference type="Gene3D" id="2.40.160.210">
    <property type="entry name" value="Acyl-CoA thioesterase, double hotdog domain"/>
    <property type="match status" value="1"/>
</dbReference>
<dbReference type="PANTHER" id="PTHR38110">
    <property type="entry name" value="CHROMOSOME 23, WHOLE GENOME SHOTGUN SEQUENCE"/>
    <property type="match status" value="1"/>
</dbReference>
<dbReference type="EMBL" id="BAAAZE010000008">
    <property type="protein sequence ID" value="GAA4020668.1"/>
    <property type="molecule type" value="Genomic_DNA"/>
</dbReference>
<dbReference type="InterPro" id="IPR049449">
    <property type="entry name" value="TesB_ACOT8-like_N"/>
</dbReference>
<dbReference type="Pfam" id="PF20789">
    <property type="entry name" value="4HBT_3C"/>
    <property type="match status" value="1"/>
</dbReference>
<dbReference type="InterPro" id="IPR029069">
    <property type="entry name" value="HotDog_dom_sf"/>
</dbReference>
<dbReference type="RefSeq" id="WP_344762821.1">
    <property type="nucleotide sequence ID" value="NZ_BAAAZE010000008.1"/>
</dbReference>
<comment type="caution">
    <text evidence="3">The sequence shown here is derived from an EMBL/GenBank/DDBJ whole genome shotgun (WGS) entry which is preliminary data.</text>
</comment>
<dbReference type="InterPro" id="IPR042171">
    <property type="entry name" value="Acyl-CoA_hotdog"/>
</dbReference>
<sequence length="275" mass="29805">MTETISLISHPFDRAIALQPQDDGSWLAQTSTDYANMVGPFGGITAATVLQALLIQPERLGDPVALTVNFAGPIRDGGFSVLVRPMRSSRTTQHWSVEVHQDGQCVINAIAVFALRRTTWSATEVVMPDVAPADALPRAGRTMAVKWPDCYDMRFVRGGLMGVSGEGNNPDSLTQLWISDSPPRTLDFAALTAICDAFFPRLFSRRAQPVPIGTISLNIHFHADAASLTNNGSAPLLAMAQGQVFHQGFADQVAQVWSAQGQLLATTQQTVWFKE</sequence>
<evidence type="ECO:0000313" key="3">
    <source>
        <dbReference type="EMBL" id="GAA4020668.1"/>
    </source>
</evidence>
<accession>A0ABP7T5V5</accession>
<protein>
    <submittedName>
        <fullName evidence="3">Thioesterase family protein</fullName>
    </submittedName>
</protein>
<proteinExistence type="predicted"/>
<name>A0ABP7T5V5_9BURK</name>
<dbReference type="InterPro" id="IPR049450">
    <property type="entry name" value="ACOT8-like_C"/>
</dbReference>
<organism evidence="3 4">
    <name type="scientific">Actimicrobium antarcticum</name>
    <dbReference type="NCBI Taxonomy" id="1051899"/>
    <lineage>
        <taxon>Bacteria</taxon>
        <taxon>Pseudomonadati</taxon>
        <taxon>Pseudomonadota</taxon>
        <taxon>Betaproteobacteria</taxon>
        <taxon>Burkholderiales</taxon>
        <taxon>Oxalobacteraceae</taxon>
        <taxon>Actimicrobium</taxon>
    </lineage>
</organism>
<dbReference type="Proteomes" id="UP001501353">
    <property type="component" value="Unassembled WGS sequence"/>
</dbReference>
<dbReference type="Pfam" id="PF13622">
    <property type="entry name" value="4HBT_3"/>
    <property type="match status" value="1"/>
</dbReference>
<feature type="domain" description="Acyl-CoA thioesterase-like N-terminal HotDog" evidence="1">
    <location>
        <begin position="35"/>
        <end position="114"/>
    </location>
</feature>
<evidence type="ECO:0000259" key="1">
    <source>
        <dbReference type="Pfam" id="PF13622"/>
    </source>
</evidence>
<keyword evidence="4" id="KW-1185">Reference proteome</keyword>
<evidence type="ECO:0000259" key="2">
    <source>
        <dbReference type="Pfam" id="PF20789"/>
    </source>
</evidence>
<evidence type="ECO:0000313" key="4">
    <source>
        <dbReference type="Proteomes" id="UP001501353"/>
    </source>
</evidence>
<dbReference type="InterPro" id="IPR052389">
    <property type="entry name" value="Sec_Metab_Biosynth-Assoc"/>
</dbReference>
<feature type="domain" description="Acyl-CoA thioesterase-like C-terminal" evidence="2">
    <location>
        <begin position="137"/>
        <end position="272"/>
    </location>
</feature>
<dbReference type="PANTHER" id="PTHR38110:SF1">
    <property type="entry name" value="THIOESTERASE DOMAIN-CONTAINING PROTEIN"/>
    <property type="match status" value="1"/>
</dbReference>
<dbReference type="SUPFAM" id="SSF54637">
    <property type="entry name" value="Thioesterase/thiol ester dehydrase-isomerase"/>
    <property type="match status" value="2"/>
</dbReference>
<reference evidence="4" key="1">
    <citation type="journal article" date="2019" name="Int. J. Syst. Evol. Microbiol.">
        <title>The Global Catalogue of Microorganisms (GCM) 10K type strain sequencing project: providing services to taxonomists for standard genome sequencing and annotation.</title>
        <authorList>
            <consortium name="The Broad Institute Genomics Platform"/>
            <consortium name="The Broad Institute Genome Sequencing Center for Infectious Disease"/>
            <person name="Wu L."/>
            <person name="Ma J."/>
        </authorList>
    </citation>
    <scope>NUCLEOTIDE SEQUENCE [LARGE SCALE GENOMIC DNA]</scope>
    <source>
        <strain evidence="4">JCM 16673</strain>
    </source>
</reference>
<gene>
    <name evidence="3" type="ORF">GCM10022212_16610</name>
</gene>